<dbReference type="SUPFAM" id="SSF56112">
    <property type="entry name" value="Protein kinase-like (PK-like)"/>
    <property type="match status" value="1"/>
</dbReference>
<keyword evidence="3" id="KW-0732">Signal</keyword>
<evidence type="ECO:0000259" key="4">
    <source>
        <dbReference type="PROSITE" id="PS50011"/>
    </source>
</evidence>
<keyword evidence="6" id="KW-1185">Reference proteome</keyword>
<name>A0ABN7RWJ3_OIKDI</name>
<dbReference type="InterPro" id="IPR000719">
    <property type="entry name" value="Prot_kinase_dom"/>
</dbReference>
<dbReference type="PANTHER" id="PTHR24416">
    <property type="entry name" value="TYROSINE-PROTEIN KINASE RECEPTOR"/>
    <property type="match status" value="1"/>
</dbReference>
<organism evidence="5 6">
    <name type="scientific">Oikopleura dioica</name>
    <name type="common">Tunicate</name>
    <dbReference type="NCBI Taxonomy" id="34765"/>
    <lineage>
        <taxon>Eukaryota</taxon>
        <taxon>Metazoa</taxon>
        <taxon>Chordata</taxon>
        <taxon>Tunicata</taxon>
        <taxon>Appendicularia</taxon>
        <taxon>Copelata</taxon>
        <taxon>Oikopleuridae</taxon>
        <taxon>Oikopleura</taxon>
    </lineage>
</organism>
<sequence>MKILLFFAVSIRGWLFSDFILSNFPYLNEIDADFLKRTTFGEIDFVKLGELVEQAERNGHRMVLESIMEEILCFEERFLDSFSPPEGLLVEAPRLRQIVAKLLNPAKQESWRKLEVFITNTTRFEDQRQLMNIFESLPSLQDEFTDIYRSADPFIAEKALSRFERVRRSENDAAPKEQCCDNLLFKKSLSNPEEELKFYKSNYYKNRPVYTTSDGVEALWWFEGKSGGQWVHGLLDDLRIGEKSVGWELSEETVACPDQTFRWQDRIECLDVCGTEFVEPESNYGFMMISNNHAHELSCPWIIDSSCKIIELQLMSVTDRYNCAWDYWMIDGERFCIEENLPLWVSGREAKIHLEASALPNAFTIRWKCRGQFLEGETCDFLWIDLLKRFSLVNGENADTEVQNSHGDLFKLGSLSYSILSILKSQTLDEFDIIKETMMEDFESALESRDLEEILDDSHFLARTGSFIRANFEENIDDFAHLMTVPLVLLKFNVTALDFGGETTNESIIKSLIMIMESMTCSTFDYCQELKNIFEALSVEGFMERNFPEFAAVEKSNEAVFYLIGTLSIFAVIPAFAITQKVRKSKLFNDGKIPEELDSFLQELKDSNEEQTLREIFVPLKQLKLDANSCELIGEGYYGRILKTKLHDQEVCVKEVTGKSDMEVLRSILEQAHFLSKLEHENVMGLSNLSWSADGMPLIIMPLMSRGSLLSFIQHEITEAPLTTTLIIRFARDLCRGMEYLSGKHIIHRDLAARNCLLDTNLNIKISDFGLSRISKSALRLLTFLDESIVAYLEKGERLQRPSYWQDDEVWKILLRTWHMNPDARPTFLGLYEFFKHQNQKYIRLEAETGFLATIVPPKNEIIFLMNASDRKPARRSSFNQKYRRSSQFYIPSGASMTNISQFTDNPRASMKKHGSSSF</sequence>
<evidence type="ECO:0000313" key="5">
    <source>
        <dbReference type="EMBL" id="CAG5087731.1"/>
    </source>
</evidence>
<keyword evidence="1" id="KW-0547">Nucleotide-binding</keyword>
<dbReference type="InterPro" id="IPR001245">
    <property type="entry name" value="Ser-Thr/Tyr_kinase_cat_dom"/>
</dbReference>
<dbReference type="SMART" id="SM00219">
    <property type="entry name" value="TyrKc"/>
    <property type="match status" value="1"/>
</dbReference>
<feature type="region of interest" description="Disordered" evidence="2">
    <location>
        <begin position="900"/>
        <end position="919"/>
    </location>
</feature>
<dbReference type="InterPro" id="IPR020635">
    <property type="entry name" value="Tyr_kinase_cat_dom"/>
</dbReference>
<dbReference type="PROSITE" id="PS00109">
    <property type="entry name" value="PROTEIN_KINASE_TYR"/>
    <property type="match status" value="1"/>
</dbReference>
<protein>
    <submittedName>
        <fullName evidence="5">Oidioi.mRNA.OKI2018_I69.PAR.g11619.t1.cds</fullName>
    </submittedName>
</protein>
<dbReference type="InterPro" id="IPR011009">
    <property type="entry name" value="Kinase-like_dom_sf"/>
</dbReference>
<evidence type="ECO:0000256" key="3">
    <source>
        <dbReference type="SAM" id="SignalP"/>
    </source>
</evidence>
<dbReference type="InterPro" id="IPR008266">
    <property type="entry name" value="Tyr_kinase_AS"/>
</dbReference>
<dbReference type="Gene3D" id="1.10.510.10">
    <property type="entry name" value="Transferase(Phosphotransferase) domain 1"/>
    <property type="match status" value="1"/>
</dbReference>
<dbReference type="EMBL" id="OU015568">
    <property type="protein sequence ID" value="CAG5087731.1"/>
    <property type="molecule type" value="Genomic_DNA"/>
</dbReference>
<feature type="domain" description="Protein kinase" evidence="4">
    <location>
        <begin position="627"/>
        <end position="890"/>
    </location>
</feature>
<feature type="signal peptide" evidence="3">
    <location>
        <begin position="1"/>
        <end position="16"/>
    </location>
</feature>
<feature type="chain" id="PRO_5045941165" evidence="3">
    <location>
        <begin position="17"/>
        <end position="919"/>
    </location>
</feature>
<dbReference type="PANTHER" id="PTHR24416:SF564">
    <property type="entry name" value="MACROPHAGE-STIMULATING PROTEIN RECEPTOR"/>
    <property type="match status" value="1"/>
</dbReference>
<reference evidence="5 6" key="1">
    <citation type="submission" date="2021-04" db="EMBL/GenBank/DDBJ databases">
        <authorList>
            <person name="Bliznina A."/>
        </authorList>
    </citation>
    <scope>NUCLEOTIDE SEQUENCE [LARGE SCALE GENOMIC DNA]</scope>
</reference>
<gene>
    <name evidence="5" type="ORF">OKIOD_LOCUS3177</name>
</gene>
<evidence type="ECO:0000256" key="2">
    <source>
        <dbReference type="SAM" id="MobiDB-lite"/>
    </source>
</evidence>
<dbReference type="InterPro" id="IPR050122">
    <property type="entry name" value="RTK"/>
</dbReference>
<dbReference type="Proteomes" id="UP001158576">
    <property type="component" value="Chromosome PAR"/>
</dbReference>
<evidence type="ECO:0000313" key="6">
    <source>
        <dbReference type="Proteomes" id="UP001158576"/>
    </source>
</evidence>
<dbReference type="Pfam" id="PF07714">
    <property type="entry name" value="PK_Tyr_Ser-Thr"/>
    <property type="match status" value="1"/>
</dbReference>
<feature type="compositionally biased region" description="Basic residues" evidence="2">
    <location>
        <begin position="910"/>
        <end position="919"/>
    </location>
</feature>
<evidence type="ECO:0000256" key="1">
    <source>
        <dbReference type="ARBA" id="ARBA00022840"/>
    </source>
</evidence>
<keyword evidence="1" id="KW-0067">ATP-binding</keyword>
<proteinExistence type="predicted"/>
<dbReference type="PROSITE" id="PS50011">
    <property type="entry name" value="PROTEIN_KINASE_DOM"/>
    <property type="match status" value="1"/>
</dbReference>
<accession>A0ABN7RWJ3</accession>